<name>A0A7Y9NR79_9BACT</name>
<dbReference type="Pfam" id="PF12697">
    <property type="entry name" value="Abhydrolase_6"/>
    <property type="match status" value="1"/>
</dbReference>
<dbReference type="InterPro" id="IPR029058">
    <property type="entry name" value="AB_hydrolase_fold"/>
</dbReference>
<dbReference type="InterPro" id="IPR052897">
    <property type="entry name" value="Sec-Metab_Biosynth_Hydrolase"/>
</dbReference>
<dbReference type="InterPro" id="IPR000073">
    <property type="entry name" value="AB_hydrolase_1"/>
</dbReference>
<dbReference type="Proteomes" id="UP000534186">
    <property type="component" value="Unassembled WGS sequence"/>
</dbReference>
<evidence type="ECO:0000256" key="1">
    <source>
        <dbReference type="SAM" id="SignalP"/>
    </source>
</evidence>
<evidence type="ECO:0000313" key="3">
    <source>
        <dbReference type="EMBL" id="NYF54078.1"/>
    </source>
</evidence>
<feature type="domain" description="AB hydrolase-1" evidence="2">
    <location>
        <begin position="40"/>
        <end position="253"/>
    </location>
</feature>
<sequence length="264" mass="27136">MTFSQTYRTALIAIAGSLLTAVFHTEAVAQTNSARGVRNIIIVHGAWADGSSWSKVIPLLQAKGLHVVAVQNPLTSLADDVAATKRAIALQDGPVLLVGHSYGGVVITEAGNDPKVVGLVYVAALAPSDGESVASVTKPFPPAPLGGEVRADAEGFLTVTPKGIAEDFAQDLPDKEKQLLTATQGPTAAAVFGATITTAAWRTKPSWCVIASNDRAVSPELEKAEAAAMKATSITVPSSHVPMLSQPKAVADVIEQAAAKAGSL</sequence>
<evidence type="ECO:0000313" key="4">
    <source>
        <dbReference type="Proteomes" id="UP000534186"/>
    </source>
</evidence>
<dbReference type="AlphaFoldDB" id="A0A7Y9NR79"/>
<keyword evidence="1" id="KW-0732">Signal</keyword>
<reference evidence="3 4" key="1">
    <citation type="submission" date="2020-07" db="EMBL/GenBank/DDBJ databases">
        <title>Genomic Encyclopedia of Type Strains, Phase IV (KMG-V): Genome sequencing to study the core and pangenomes of soil and plant-associated prokaryotes.</title>
        <authorList>
            <person name="Whitman W."/>
        </authorList>
    </citation>
    <scope>NUCLEOTIDE SEQUENCE [LARGE SCALE GENOMIC DNA]</scope>
    <source>
        <strain evidence="3 4">M8UP30</strain>
    </source>
</reference>
<proteinExistence type="predicted"/>
<comment type="caution">
    <text evidence="3">The sequence shown here is derived from an EMBL/GenBank/DDBJ whole genome shotgun (WGS) entry which is preliminary data.</text>
</comment>
<dbReference type="EMBL" id="JACCCV010000003">
    <property type="protein sequence ID" value="NYF54078.1"/>
    <property type="molecule type" value="Genomic_DNA"/>
</dbReference>
<protein>
    <submittedName>
        <fullName evidence="3">Pimeloyl-ACP methyl ester carboxylesterase</fullName>
    </submittedName>
</protein>
<dbReference type="PANTHER" id="PTHR37017:SF11">
    <property type="entry name" value="ESTERASE_LIPASE_THIOESTERASE DOMAIN-CONTAINING PROTEIN"/>
    <property type="match status" value="1"/>
</dbReference>
<organism evidence="3 4">
    <name type="scientific">Tunturiibacter lichenicola</name>
    <dbReference type="NCBI Taxonomy" id="2051959"/>
    <lineage>
        <taxon>Bacteria</taxon>
        <taxon>Pseudomonadati</taxon>
        <taxon>Acidobacteriota</taxon>
        <taxon>Terriglobia</taxon>
        <taxon>Terriglobales</taxon>
        <taxon>Acidobacteriaceae</taxon>
        <taxon>Tunturiibacter</taxon>
    </lineage>
</organism>
<dbReference type="SUPFAM" id="SSF53474">
    <property type="entry name" value="alpha/beta-Hydrolases"/>
    <property type="match status" value="1"/>
</dbReference>
<evidence type="ECO:0000259" key="2">
    <source>
        <dbReference type="Pfam" id="PF12697"/>
    </source>
</evidence>
<gene>
    <name evidence="3" type="ORF">HDF12_004500</name>
</gene>
<dbReference type="Gene3D" id="3.40.50.1820">
    <property type="entry name" value="alpha/beta hydrolase"/>
    <property type="match status" value="1"/>
</dbReference>
<feature type="chain" id="PRO_5030536939" evidence="1">
    <location>
        <begin position="30"/>
        <end position="264"/>
    </location>
</feature>
<feature type="signal peptide" evidence="1">
    <location>
        <begin position="1"/>
        <end position="29"/>
    </location>
</feature>
<accession>A0A7Y9NR79</accession>
<dbReference type="PANTHER" id="PTHR37017">
    <property type="entry name" value="AB HYDROLASE-1 DOMAIN-CONTAINING PROTEIN-RELATED"/>
    <property type="match status" value="1"/>
</dbReference>